<dbReference type="Gene3D" id="1.10.10.10">
    <property type="entry name" value="Winged helix-like DNA-binding domain superfamily/Winged helix DNA-binding domain"/>
    <property type="match status" value="1"/>
</dbReference>
<dbReference type="RefSeq" id="WP_090265799.1">
    <property type="nucleotide sequence ID" value="NZ_FNDS01000009.1"/>
</dbReference>
<dbReference type="Pfam" id="PF09339">
    <property type="entry name" value="HTH_IclR"/>
    <property type="match status" value="1"/>
</dbReference>
<keyword evidence="3" id="KW-0804">Transcription</keyword>
<proteinExistence type="predicted"/>
<dbReference type="InterPro" id="IPR050707">
    <property type="entry name" value="HTH_MetabolicPath_Reg"/>
</dbReference>
<evidence type="ECO:0000256" key="3">
    <source>
        <dbReference type="ARBA" id="ARBA00023163"/>
    </source>
</evidence>
<dbReference type="SMART" id="SM00346">
    <property type="entry name" value="HTH_ICLR"/>
    <property type="match status" value="1"/>
</dbReference>
<organism evidence="6 7">
    <name type="scientific">Pseudomonas panipatensis</name>
    <dbReference type="NCBI Taxonomy" id="428992"/>
    <lineage>
        <taxon>Bacteria</taxon>
        <taxon>Pseudomonadati</taxon>
        <taxon>Pseudomonadota</taxon>
        <taxon>Gammaproteobacteria</taxon>
        <taxon>Pseudomonadales</taxon>
        <taxon>Pseudomonadaceae</taxon>
        <taxon>Pseudomonas</taxon>
    </lineage>
</organism>
<dbReference type="SUPFAM" id="SSF46785">
    <property type="entry name" value="Winged helix' DNA-binding domain"/>
    <property type="match status" value="1"/>
</dbReference>
<gene>
    <name evidence="6" type="ORF">SAMN05216272_109133</name>
</gene>
<dbReference type="InterPro" id="IPR014757">
    <property type="entry name" value="Tscrpt_reg_IclR_C"/>
</dbReference>
<dbReference type="OrthoDB" id="9807558at2"/>
<sequence length="265" mass="29109">MSTAEKSPLFASTLARGLEVLTAFRAGYPSMNLPELAAATGMTKSAVQRFTYTLETLGYLRKDAQKRYRLTPRALTLGFGFLQTDSLIERATPYLHEFNQQCHESCNLSEPDAYDMVFVARFPSHNRVMIPMPLGLRLPMYCTASGRAYLSRLAPEESRRLLEEMPRSAHTPSTLVDLERLNEAVETARDAGYAWIDSEYFPGDISLAAPVVDASGHPLGAINVGVPASRWSLVDAQRELAPLLIETARAISSAGQSQRAGNGLL</sequence>
<evidence type="ECO:0000313" key="6">
    <source>
        <dbReference type="EMBL" id="SDI44545.1"/>
    </source>
</evidence>
<dbReference type="InterPro" id="IPR005471">
    <property type="entry name" value="Tscrpt_reg_IclR_N"/>
</dbReference>
<dbReference type="STRING" id="428992.SAMN05216272_109133"/>
<dbReference type="InterPro" id="IPR036390">
    <property type="entry name" value="WH_DNA-bd_sf"/>
</dbReference>
<evidence type="ECO:0000259" key="4">
    <source>
        <dbReference type="PROSITE" id="PS51077"/>
    </source>
</evidence>
<dbReference type="PROSITE" id="PS51077">
    <property type="entry name" value="HTH_ICLR"/>
    <property type="match status" value="1"/>
</dbReference>
<dbReference type="PANTHER" id="PTHR30136">
    <property type="entry name" value="HELIX-TURN-HELIX TRANSCRIPTIONAL REGULATOR, ICLR FAMILY"/>
    <property type="match status" value="1"/>
</dbReference>
<accession>A0A1G8KM98</accession>
<dbReference type="PANTHER" id="PTHR30136:SF34">
    <property type="entry name" value="TRANSCRIPTIONAL REGULATOR"/>
    <property type="match status" value="1"/>
</dbReference>
<keyword evidence="2" id="KW-0238">DNA-binding</keyword>
<dbReference type="InterPro" id="IPR036388">
    <property type="entry name" value="WH-like_DNA-bd_sf"/>
</dbReference>
<evidence type="ECO:0000313" key="7">
    <source>
        <dbReference type="Proteomes" id="UP000199636"/>
    </source>
</evidence>
<reference evidence="7" key="1">
    <citation type="submission" date="2016-10" db="EMBL/GenBank/DDBJ databases">
        <authorList>
            <person name="Varghese N."/>
            <person name="Submissions S."/>
        </authorList>
    </citation>
    <scope>NUCLEOTIDE SEQUENCE [LARGE SCALE GENOMIC DNA]</scope>
    <source>
        <strain evidence="7">CCM 7469</strain>
    </source>
</reference>
<evidence type="ECO:0000256" key="2">
    <source>
        <dbReference type="ARBA" id="ARBA00023125"/>
    </source>
</evidence>
<keyword evidence="1" id="KW-0805">Transcription regulation</keyword>
<feature type="domain" description="HTH iclR-type" evidence="4">
    <location>
        <begin position="11"/>
        <end position="72"/>
    </location>
</feature>
<keyword evidence="7" id="KW-1185">Reference proteome</keyword>
<dbReference type="Gene3D" id="3.30.450.40">
    <property type="match status" value="1"/>
</dbReference>
<dbReference type="InterPro" id="IPR029016">
    <property type="entry name" value="GAF-like_dom_sf"/>
</dbReference>
<dbReference type="GO" id="GO:0003700">
    <property type="term" value="F:DNA-binding transcription factor activity"/>
    <property type="evidence" value="ECO:0007669"/>
    <property type="project" value="TreeGrafter"/>
</dbReference>
<dbReference type="Pfam" id="PF01614">
    <property type="entry name" value="IclR_C"/>
    <property type="match status" value="1"/>
</dbReference>
<protein>
    <submittedName>
        <fullName evidence="6">Transcriptional regulator, IclR family</fullName>
    </submittedName>
</protein>
<dbReference type="Proteomes" id="UP000199636">
    <property type="component" value="Unassembled WGS sequence"/>
</dbReference>
<dbReference type="PROSITE" id="PS51078">
    <property type="entry name" value="ICLR_ED"/>
    <property type="match status" value="1"/>
</dbReference>
<dbReference type="AlphaFoldDB" id="A0A1G8KM98"/>
<name>A0A1G8KM98_9PSED</name>
<dbReference type="GO" id="GO:0045892">
    <property type="term" value="P:negative regulation of DNA-templated transcription"/>
    <property type="evidence" value="ECO:0007669"/>
    <property type="project" value="TreeGrafter"/>
</dbReference>
<feature type="domain" description="IclR-ED" evidence="5">
    <location>
        <begin position="73"/>
        <end position="257"/>
    </location>
</feature>
<dbReference type="EMBL" id="FNDS01000009">
    <property type="protein sequence ID" value="SDI44545.1"/>
    <property type="molecule type" value="Genomic_DNA"/>
</dbReference>
<dbReference type="GO" id="GO:0003677">
    <property type="term" value="F:DNA binding"/>
    <property type="evidence" value="ECO:0007669"/>
    <property type="project" value="UniProtKB-KW"/>
</dbReference>
<evidence type="ECO:0000256" key="1">
    <source>
        <dbReference type="ARBA" id="ARBA00023015"/>
    </source>
</evidence>
<evidence type="ECO:0000259" key="5">
    <source>
        <dbReference type="PROSITE" id="PS51078"/>
    </source>
</evidence>
<dbReference type="SUPFAM" id="SSF55781">
    <property type="entry name" value="GAF domain-like"/>
    <property type="match status" value="1"/>
</dbReference>